<dbReference type="AlphaFoldDB" id="A0AAV4PV72"/>
<evidence type="ECO:0000256" key="2">
    <source>
        <dbReference type="ARBA" id="ARBA00022786"/>
    </source>
</evidence>
<evidence type="ECO:0000256" key="1">
    <source>
        <dbReference type="ARBA" id="ARBA00022741"/>
    </source>
</evidence>
<evidence type="ECO:0000313" key="8">
    <source>
        <dbReference type="EMBL" id="GIY01020.1"/>
    </source>
</evidence>
<feature type="domain" description="Ubiquitin/SUMO-activating enzyme ubiquitin-like" evidence="7">
    <location>
        <begin position="171"/>
        <end position="249"/>
    </location>
</feature>
<proteinExistence type="predicted"/>
<accession>A0AAV4PV72</accession>
<dbReference type="Proteomes" id="UP001054945">
    <property type="component" value="Unassembled WGS sequence"/>
</dbReference>
<dbReference type="EMBL" id="BPLR01005249">
    <property type="protein sequence ID" value="GIY01020.1"/>
    <property type="molecule type" value="Genomic_DNA"/>
</dbReference>
<dbReference type="InterPro" id="IPR023318">
    <property type="entry name" value="Ub_act_enz_dom_a_sf"/>
</dbReference>
<evidence type="ECO:0000259" key="7">
    <source>
        <dbReference type="Pfam" id="PF14732"/>
    </source>
</evidence>
<dbReference type="InterPro" id="IPR028077">
    <property type="entry name" value="UAE_UbL_dom"/>
</dbReference>
<dbReference type="Pfam" id="PF14732">
    <property type="entry name" value="UAE_UbL"/>
    <property type="match status" value="1"/>
</dbReference>
<dbReference type="Gene3D" id="3.10.290.20">
    <property type="entry name" value="Ubiquitin-like 2 activating enzyme e1b. Chain: B, domain 3"/>
    <property type="match status" value="1"/>
</dbReference>
<dbReference type="GO" id="GO:0008641">
    <property type="term" value="F:ubiquitin-like modifier activating enzyme activity"/>
    <property type="evidence" value="ECO:0007669"/>
    <property type="project" value="InterPro"/>
</dbReference>
<gene>
    <name evidence="8" type="primary">uba2</name>
    <name evidence="8" type="ORF">CEXT_20051</name>
</gene>
<evidence type="ECO:0000256" key="5">
    <source>
        <dbReference type="SAM" id="MobiDB-lite"/>
    </source>
</evidence>
<reference evidence="8 9" key="1">
    <citation type="submission" date="2021-06" db="EMBL/GenBank/DDBJ databases">
        <title>Caerostris extrusa draft genome.</title>
        <authorList>
            <person name="Kono N."/>
            <person name="Arakawa K."/>
        </authorList>
    </citation>
    <scope>NUCLEOTIDE SEQUENCE [LARGE SCALE GENOMIC DNA]</scope>
</reference>
<keyword evidence="1" id="KW-0547">Nucleotide-binding</keyword>
<keyword evidence="6" id="KW-0472">Membrane</keyword>
<feature type="region of interest" description="Disordered" evidence="5">
    <location>
        <begin position="296"/>
        <end position="328"/>
    </location>
</feature>
<feature type="transmembrane region" description="Helical" evidence="6">
    <location>
        <begin position="110"/>
        <end position="130"/>
    </location>
</feature>
<organism evidence="8 9">
    <name type="scientific">Caerostris extrusa</name>
    <name type="common">Bark spider</name>
    <name type="synonym">Caerostris bankana</name>
    <dbReference type="NCBI Taxonomy" id="172846"/>
    <lineage>
        <taxon>Eukaryota</taxon>
        <taxon>Metazoa</taxon>
        <taxon>Ecdysozoa</taxon>
        <taxon>Arthropoda</taxon>
        <taxon>Chelicerata</taxon>
        <taxon>Arachnida</taxon>
        <taxon>Araneae</taxon>
        <taxon>Araneomorphae</taxon>
        <taxon>Entelegynae</taxon>
        <taxon>Araneoidea</taxon>
        <taxon>Araneidae</taxon>
        <taxon>Caerostris</taxon>
    </lineage>
</organism>
<dbReference type="SUPFAM" id="SSF69572">
    <property type="entry name" value="Activating enzymes of the ubiquitin-like proteins"/>
    <property type="match status" value="1"/>
</dbReference>
<protein>
    <submittedName>
        <fullName evidence="8">SUMO-activating enzyme subunit 2</fullName>
    </submittedName>
</protein>
<evidence type="ECO:0000256" key="3">
    <source>
        <dbReference type="ARBA" id="ARBA00022840"/>
    </source>
</evidence>
<dbReference type="InterPro" id="IPR035985">
    <property type="entry name" value="Ubiquitin-activating_enz"/>
</dbReference>
<keyword evidence="3" id="KW-0067">ATP-binding</keyword>
<dbReference type="Gene3D" id="1.10.10.520">
    <property type="entry name" value="Ubiquitin activating enzymes (Uba3). Chain: B, domain 2"/>
    <property type="match status" value="1"/>
</dbReference>
<evidence type="ECO:0000256" key="4">
    <source>
        <dbReference type="ARBA" id="ARBA00043952"/>
    </source>
</evidence>
<comment type="pathway">
    <text evidence="4">Protein modification.</text>
</comment>
<name>A0AAV4PV72_CAEEX</name>
<comment type="caution">
    <text evidence="8">The sequence shown here is derived from an EMBL/GenBank/DDBJ whole genome shotgun (WGS) entry which is preliminary data.</text>
</comment>
<keyword evidence="9" id="KW-1185">Reference proteome</keyword>
<keyword evidence="6" id="KW-0812">Transmembrane</keyword>
<sequence length="328" mass="36769">MKDLWKKRSAPRALNFKQLPDAVPGSSRQAEPRIKDQVVWSVKQCADIFCSSLAVLKKKIEDGGSETILTWDKDDEECLDFVSSVSNLRAYCFYIPLQNRFQIKAIAGNIVPAIATTNAIISGLLVLQLIKVLNGDLTKCRTTWLNESARGGKIISSAQLEKPSPKCFVQVKVNFQTIIMRTLDEKILKEKLHMIQPDVVINDNSDDFTNSILDTPMSNFAITNGSSLLCEDFFQQYKVSIVLQQSDELKDQEFEIETDLEDILSAPKDIVEEPLVLGDNFFNAVSVSDDEDIQISEERRGRLNPTKKRLEDGNAVLPPAKKARTSAE</sequence>
<evidence type="ECO:0000256" key="6">
    <source>
        <dbReference type="SAM" id="Phobius"/>
    </source>
</evidence>
<keyword evidence="2" id="KW-0833">Ubl conjugation pathway</keyword>
<keyword evidence="6" id="KW-1133">Transmembrane helix</keyword>
<dbReference type="GO" id="GO:0005524">
    <property type="term" value="F:ATP binding"/>
    <property type="evidence" value="ECO:0007669"/>
    <property type="project" value="UniProtKB-KW"/>
</dbReference>
<evidence type="ECO:0000313" key="9">
    <source>
        <dbReference type="Proteomes" id="UP001054945"/>
    </source>
</evidence>